<evidence type="ECO:0000313" key="3">
    <source>
        <dbReference type="Proteomes" id="UP000886998"/>
    </source>
</evidence>
<comment type="caution">
    <text evidence="2">The sequence shown here is derived from an EMBL/GenBank/DDBJ whole genome shotgun (WGS) entry which is preliminary data.</text>
</comment>
<organism evidence="2 3">
    <name type="scientific">Trichonephila inaurata madagascariensis</name>
    <dbReference type="NCBI Taxonomy" id="2747483"/>
    <lineage>
        <taxon>Eukaryota</taxon>
        <taxon>Metazoa</taxon>
        <taxon>Ecdysozoa</taxon>
        <taxon>Arthropoda</taxon>
        <taxon>Chelicerata</taxon>
        <taxon>Arachnida</taxon>
        <taxon>Araneae</taxon>
        <taxon>Araneomorphae</taxon>
        <taxon>Entelegynae</taxon>
        <taxon>Araneoidea</taxon>
        <taxon>Nephilidae</taxon>
        <taxon>Trichonephila</taxon>
        <taxon>Trichonephila inaurata</taxon>
    </lineage>
</organism>
<evidence type="ECO:0000256" key="1">
    <source>
        <dbReference type="SAM" id="MobiDB-lite"/>
    </source>
</evidence>
<evidence type="ECO:0000313" key="2">
    <source>
        <dbReference type="EMBL" id="GFY62120.1"/>
    </source>
</evidence>
<dbReference type="Proteomes" id="UP000886998">
    <property type="component" value="Unassembled WGS sequence"/>
</dbReference>
<sequence length="42" mass="4579">GTTLDEAVTGPQGNRHTRREISMGENKDNQNNVHVGENSSLD</sequence>
<name>A0A8X7CDA4_9ARAC</name>
<dbReference type="EMBL" id="BMAV01014079">
    <property type="protein sequence ID" value="GFY62120.1"/>
    <property type="molecule type" value="Genomic_DNA"/>
</dbReference>
<proteinExistence type="predicted"/>
<gene>
    <name evidence="2" type="ORF">TNIN_384821</name>
</gene>
<feature type="compositionally biased region" description="Polar residues" evidence="1">
    <location>
        <begin position="29"/>
        <end position="42"/>
    </location>
</feature>
<reference evidence="2" key="1">
    <citation type="submission" date="2020-08" db="EMBL/GenBank/DDBJ databases">
        <title>Multicomponent nature underlies the extraordinary mechanical properties of spider dragline silk.</title>
        <authorList>
            <person name="Kono N."/>
            <person name="Nakamura H."/>
            <person name="Mori M."/>
            <person name="Yoshida Y."/>
            <person name="Ohtoshi R."/>
            <person name="Malay A.D."/>
            <person name="Moran D.A.P."/>
            <person name="Tomita M."/>
            <person name="Numata K."/>
            <person name="Arakawa K."/>
        </authorList>
    </citation>
    <scope>NUCLEOTIDE SEQUENCE</scope>
</reference>
<accession>A0A8X7CDA4</accession>
<dbReference type="AlphaFoldDB" id="A0A8X7CDA4"/>
<feature type="non-terminal residue" evidence="2">
    <location>
        <position position="1"/>
    </location>
</feature>
<protein>
    <submittedName>
        <fullName evidence="2">Uncharacterized protein</fullName>
    </submittedName>
</protein>
<feature type="compositionally biased region" description="Basic and acidic residues" evidence="1">
    <location>
        <begin position="19"/>
        <end position="28"/>
    </location>
</feature>
<feature type="region of interest" description="Disordered" evidence="1">
    <location>
        <begin position="1"/>
        <end position="42"/>
    </location>
</feature>
<keyword evidence="3" id="KW-1185">Reference proteome</keyword>